<name>A0A4W4G7L5_ELEEL</name>
<organism evidence="9 10">
    <name type="scientific">Electrophorus electricus</name>
    <name type="common">Electric eel</name>
    <name type="synonym">Gymnotus electricus</name>
    <dbReference type="NCBI Taxonomy" id="8005"/>
    <lineage>
        <taxon>Eukaryota</taxon>
        <taxon>Metazoa</taxon>
        <taxon>Chordata</taxon>
        <taxon>Craniata</taxon>
        <taxon>Vertebrata</taxon>
        <taxon>Euteleostomi</taxon>
        <taxon>Actinopterygii</taxon>
        <taxon>Neopterygii</taxon>
        <taxon>Teleostei</taxon>
        <taxon>Ostariophysi</taxon>
        <taxon>Gymnotiformes</taxon>
        <taxon>Gymnotoidei</taxon>
        <taxon>Gymnotidae</taxon>
        <taxon>Electrophorus</taxon>
    </lineage>
</organism>
<evidence type="ECO:0000256" key="4">
    <source>
        <dbReference type="ARBA" id="ARBA00022824"/>
    </source>
</evidence>
<keyword evidence="6" id="KW-0443">Lipid metabolism</keyword>
<sequence length="347" mass="39523">GDGLSTEGGPTLQELNAEIMDFFLHIQEVTAVLFLRLRRRFLQTAFLLCMIVLLFLGGPLFSMAVSTTLSYQLQNFITPVHFYYRTDCPHAQHSLCSLPMANFSLLGNSNKKQVMTYGQPYQITLELEMPESPANEQLGMFLVKMSCYSYNSQIIDSSARSTMIHYRSSLLQSLGTLTLFPLLLMGATEQKQRVLVELYSSYINNSYKPTIGAIIEIYSQQVQIYKADLYIHARFTGIGYILYHFPLTSAVVGVISNFIFLCMLILITFFFFARSYRWHLCGKYRSTKKKQQYALISSATKTYLQDASVIGSGDIMNSSSGHMEESILHTQMEEDMNMEHESSHRLC</sequence>
<dbReference type="Ensembl" id="ENSEEET00000034226.2">
    <property type="protein sequence ID" value="ENSEEEP00000033829.2"/>
    <property type="gene ID" value="ENSEEEG00000016104.2"/>
</dbReference>
<evidence type="ECO:0000313" key="9">
    <source>
        <dbReference type="Ensembl" id="ENSEEEP00000033829.2"/>
    </source>
</evidence>
<dbReference type="Pfam" id="PF06775">
    <property type="entry name" value="Seipin"/>
    <property type="match status" value="1"/>
</dbReference>
<proteinExistence type="predicted"/>
<dbReference type="PANTHER" id="PTHR21212:SF0">
    <property type="entry name" value="SEIPIN"/>
    <property type="match status" value="1"/>
</dbReference>
<dbReference type="GeneTree" id="ENSGT00390000011639"/>
<accession>A0A4W4G7L5</accession>
<protein>
    <recommendedName>
        <fullName evidence="2">Seipin</fullName>
    </recommendedName>
</protein>
<reference evidence="9" key="5">
    <citation type="submission" date="2025-09" db="UniProtKB">
        <authorList>
            <consortium name="Ensembl"/>
        </authorList>
    </citation>
    <scope>IDENTIFICATION</scope>
</reference>
<dbReference type="PANTHER" id="PTHR21212">
    <property type="entry name" value="BERNARDINELLI-SEIP CONGENITAL LIPODYSTROPHY 2 HOMOLOG BSCL2 PROTEIN"/>
    <property type="match status" value="1"/>
</dbReference>
<dbReference type="Proteomes" id="UP000314983">
    <property type="component" value="Chromosome 12"/>
</dbReference>
<dbReference type="GO" id="GO:0140042">
    <property type="term" value="P:lipid droplet formation"/>
    <property type="evidence" value="ECO:0007669"/>
    <property type="project" value="UniProtKB-ARBA"/>
</dbReference>
<keyword evidence="10" id="KW-1185">Reference proteome</keyword>
<gene>
    <name evidence="9" type="primary">TTC39B</name>
</gene>
<evidence type="ECO:0000256" key="1">
    <source>
        <dbReference type="ARBA" id="ARBA00004477"/>
    </source>
</evidence>
<feature type="transmembrane region" description="Helical" evidence="8">
    <location>
        <begin position="41"/>
        <end position="65"/>
    </location>
</feature>
<evidence type="ECO:0000256" key="7">
    <source>
        <dbReference type="ARBA" id="ARBA00023136"/>
    </source>
</evidence>
<evidence type="ECO:0000256" key="8">
    <source>
        <dbReference type="SAM" id="Phobius"/>
    </source>
</evidence>
<evidence type="ECO:0000256" key="6">
    <source>
        <dbReference type="ARBA" id="ARBA00023098"/>
    </source>
</evidence>
<reference evidence="10" key="1">
    <citation type="journal article" date="2014" name="Science">
        <title>Nonhuman genetics. Genomic basis for the convergent evolution of electric organs.</title>
        <authorList>
            <person name="Gallant J.R."/>
            <person name="Traeger L.L."/>
            <person name="Volkening J.D."/>
            <person name="Moffett H."/>
            <person name="Chen P.H."/>
            <person name="Novina C.D."/>
            <person name="Phillips G.N.Jr."/>
            <person name="Anand R."/>
            <person name="Wells G.B."/>
            <person name="Pinch M."/>
            <person name="Guth R."/>
            <person name="Unguez G.A."/>
            <person name="Albert J.S."/>
            <person name="Zakon H.H."/>
            <person name="Samanta M.P."/>
            <person name="Sussman M.R."/>
        </authorList>
    </citation>
    <scope>NUCLEOTIDE SEQUENCE [LARGE SCALE GENOMIC DNA]</scope>
</reference>
<dbReference type="CDD" id="cd23995">
    <property type="entry name" value="Seipin_BSCL2_like"/>
    <property type="match status" value="1"/>
</dbReference>
<evidence type="ECO:0000313" key="10">
    <source>
        <dbReference type="Proteomes" id="UP000314983"/>
    </source>
</evidence>
<evidence type="ECO:0000256" key="2">
    <source>
        <dbReference type="ARBA" id="ARBA00022064"/>
    </source>
</evidence>
<dbReference type="InterPro" id="IPR009617">
    <property type="entry name" value="Seipin"/>
</dbReference>
<keyword evidence="7 8" id="KW-0472">Membrane</keyword>
<evidence type="ECO:0000256" key="3">
    <source>
        <dbReference type="ARBA" id="ARBA00022692"/>
    </source>
</evidence>
<dbReference type="GO" id="GO:0006629">
    <property type="term" value="P:lipid metabolic process"/>
    <property type="evidence" value="ECO:0007669"/>
    <property type="project" value="UniProtKB-KW"/>
</dbReference>
<keyword evidence="3 8" id="KW-0812">Transmembrane</keyword>
<reference evidence="10" key="2">
    <citation type="journal article" date="2017" name="Sci. Adv.">
        <title>A tail of two voltages: Proteomic comparison of the three electric organs of the electric eel.</title>
        <authorList>
            <person name="Traeger L.L."/>
            <person name="Sabat G."/>
            <person name="Barrett-Wilt G.A."/>
            <person name="Wells G.B."/>
            <person name="Sussman M.R."/>
        </authorList>
    </citation>
    <scope>NUCLEOTIDE SEQUENCE [LARGE SCALE GENOMIC DNA]</scope>
</reference>
<keyword evidence="4" id="KW-0256">Endoplasmic reticulum</keyword>
<feature type="transmembrane region" description="Helical" evidence="8">
    <location>
        <begin position="250"/>
        <end position="273"/>
    </location>
</feature>
<keyword evidence="5 8" id="KW-1133">Transmembrane helix</keyword>
<dbReference type="AlphaFoldDB" id="A0A4W4G7L5"/>
<dbReference type="GO" id="GO:0005789">
    <property type="term" value="C:endoplasmic reticulum membrane"/>
    <property type="evidence" value="ECO:0007669"/>
    <property type="project" value="UniProtKB-SubCell"/>
</dbReference>
<reference evidence="9" key="4">
    <citation type="submission" date="2025-08" db="UniProtKB">
        <authorList>
            <consortium name="Ensembl"/>
        </authorList>
    </citation>
    <scope>IDENTIFICATION</scope>
</reference>
<comment type="subcellular location">
    <subcellularLocation>
        <location evidence="1">Endoplasmic reticulum membrane</location>
        <topology evidence="1">Multi-pass membrane protein</topology>
    </subcellularLocation>
</comment>
<reference evidence="9" key="3">
    <citation type="submission" date="2020-05" db="EMBL/GenBank/DDBJ databases">
        <title>Electrophorus electricus (electric eel) genome, fEleEle1, primary haplotype.</title>
        <authorList>
            <person name="Myers G."/>
            <person name="Meyer A."/>
            <person name="Fedrigo O."/>
            <person name="Formenti G."/>
            <person name="Rhie A."/>
            <person name="Tracey A."/>
            <person name="Sims Y."/>
            <person name="Jarvis E.D."/>
        </authorList>
    </citation>
    <scope>NUCLEOTIDE SEQUENCE [LARGE SCALE GENOMIC DNA]</scope>
</reference>
<evidence type="ECO:0000256" key="5">
    <source>
        <dbReference type="ARBA" id="ARBA00022989"/>
    </source>
</evidence>